<dbReference type="GO" id="GO:0043565">
    <property type="term" value="F:sequence-specific DNA binding"/>
    <property type="evidence" value="ECO:0007669"/>
    <property type="project" value="InterPro"/>
</dbReference>
<dbReference type="Proteomes" id="UP000288388">
    <property type="component" value="Unassembled WGS sequence"/>
</dbReference>
<dbReference type="PANTHER" id="PTHR33795:SF1">
    <property type="entry name" value="INSERTION ELEMENT IS150 PROTEIN INSJ"/>
    <property type="match status" value="1"/>
</dbReference>
<protein>
    <submittedName>
        <fullName evidence="4">Transposase</fullName>
    </submittedName>
</protein>
<dbReference type="InterPro" id="IPR052057">
    <property type="entry name" value="IS150/IS1296_orfA-like"/>
</dbReference>
<dbReference type="Pfam" id="PF13518">
    <property type="entry name" value="HTH_28"/>
    <property type="match status" value="2"/>
</dbReference>
<dbReference type="AlphaFoldDB" id="A0A2N8PUA2"/>
<sequence length="210" mass="24689">MSRPPKVRPKSNSWRSVFFMTKYSFEFKLKVVQEYLEGKGGYSYLAKVHSVKDKKQIRVWVNSYREFGEEGLLRKRKNANYSVQFKLDAIELYQTSELSYREIANVLKMNNPSLIANWMRKFRNDGIDGLSKTKGCPSALAEKKEQKKKRSIETTPEEQDRIKELEKQVRSLQIENAFLKELRKLRKQEAQQRRTNQSHESSTASEDPSN</sequence>
<evidence type="ECO:0000259" key="3">
    <source>
        <dbReference type="Pfam" id="PF13518"/>
    </source>
</evidence>
<feature type="region of interest" description="Disordered" evidence="2">
    <location>
        <begin position="137"/>
        <end position="160"/>
    </location>
</feature>
<evidence type="ECO:0000313" key="4">
    <source>
        <dbReference type="EMBL" id="RVU92699.1"/>
    </source>
</evidence>
<dbReference type="SUPFAM" id="SSF46689">
    <property type="entry name" value="Homeodomain-like"/>
    <property type="match status" value="1"/>
</dbReference>
<dbReference type="InterPro" id="IPR036388">
    <property type="entry name" value="WH-like_DNA-bd_sf"/>
</dbReference>
<gene>
    <name evidence="4" type="ORF">EK398_19620</name>
</gene>
<accession>A0A2N8PUA2</accession>
<organism evidence="4 5">
    <name type="scientific">Enterococcus avium</name>
    <name type="common">Streptococcus avium</name>
    <dbReference type="NCBI Taxonomy" id="33945"/>
    <lineage>
        <taxon>Bacteria</taxon>
        <taxon>Bacillati</taxon>
        <taxon>Bacillota</taxon>
        <taxon>Bacilli</taxon>
        <taxon>Lactobacillales</taxon>
        <taxon>Enterococcaceae</taxon>
        <taxon>Enterococcus</taxon>
    </lineage>
</organism>
<name>A0A2N8PUA2_ENTAV</name>
<feature type="compositionally biased region" description="Polar residues" evidence="2">
    <location>
        <begin position="193"/>
        <end position="210"/>
    </location>
</feature>
<dbReference type="PANTHER" id="PTHR33795">
    <property type="entry name" value="INSERTION ELEMENT IS150 PROTEIN INSJ"/>
    <property type="match status" value="1"/>
</dbReference>
<feature type="domain" description="Insertion element IS150 protein InsJ-like helix-turn-helix" evidence="3">
    <location>
        <begin position="27"/>
        <end position="77"/>
    </location>
</feature>
<dbReference type="InterPro" id="IPR010921">
    <property type="entry name" value="Trp_repressor/repl_initiator"/>
</dbReference>
<evidence type="ECO:0000256" key="1">
    <source>
        <dbReference type="ARBA" id="ARBA00038232"/>
    </source>
</evidence>
<dbReference type="SUPFAM" id="SSF48295">
    <property type="entry name" value="TrpR-like"/>
    <property type="match status" value="1"/>
</dbReference>
<dbReference type="Gene3D" id="1.10.10.10">
    <property type="entry name" value="Winged helix-like DNA-binding domain superfamily/Winged helix DNA-binding domain"/>
    <property type="match status" value="1"/>
</dbReference>
<evidence type="ECO:0000256" key="2">
    <source>
        <dbReference type="SAM" id="MobiDB-lite"/>
    </source>
</evidence>
<comment type="caution">
    <text evidence="4">The sequence shown here is derived from an EMBL/GenBank/DDBJ whole genome shotgun (WGS) entry which is preliminary data.</text>
</comment>
<proteinExistence type="inferred from homology"/>
<dbReference type="Gene3D" id="1.10.10.60">
    <property type="entry name" value="Homeodomain-like"/>
    <property type="match status" value="1"/>
</dbReference>
<feature type="domain" description="Insertion element IS150 protein InsJ-like helix-turn-helix" evidence="3">
    <location>
        <begin position="85"/>
        <end position="135"/>
    </location>
</feature>
<evidence type="ECO:0000313" key="5">
    <source>
        <dbReference type="Proteomes" id="UP000288388"/>
    </source>
</evidence>
<dbReference type="InterPro" id="IPR009057">
    <property type="entry name" value="Homeodomain-like_sf"/>
</dbReference>
<comment type="similarity">
    <text evidence="1">Belongs to the IS150/IS1296 orfA family.</text>
</comment>
<reference evidence="4 5" key="1">
    <citation type="submission" date="2018-12" db="EMBL/GenBank/DDBJ databases">
        <title>A novel vanA-carrying plasmid in a clinical isolate of Enterococcus avium.</title>
        <authorList>
            <person name="Bernasconi O.J."/>
            <person name="Luzzaro F."/>
            <person name="Endimiani A."/>
        </authorList>
    </citation>
    <scope>NUCLEOTIDE SEQUENCE [LARGE SCALE GENOMIC DNA]</scope>
    <source>
        <strain evidence="4 5">LC0559/18</strain>
    </source>
</reference>
<dbReference type="EMBL" id="RYZS01000002">
    <property type="protein sequence ID" value="RVU92699.1"/>
    <property type="molecule type" value="Genomic_DNA"/>
</dbReference>
<feature type="region of interest" description="Disordered" evidence="2">
    <location>
        <begin position="185"/>
        <end position="210"/>
    </location>
</feature>
<dbReference type="InterPro" id="IPR055247">
    <property type="entry name" value="InsJ-like_HTH"/>
</dbReference>